<dbReference type="SUPFAM" id="SSF54001">
    <property type="entry name" value="Cysteine proteinases"/>
    <property type="match status" value="1"/>
</dbReference>
<reference evidence="6 7" key="1">
    <citation type="journal article" date="2023" name="Plants (Basel)">
        <title>Bridging the Gap: Combining Genomics and Transcriptomics Approaches to Understand Stylosanthes scabra, an Orphan Legume from the Brazilian Caatinga.</title>
        <authorList>
            <person name="Ferreira-Neto J.R.C."/>
            <person name="da Silva M.D."/>
            <person name="Binneck E."/>
            <person name="de Melo N.F."/>
            <person name="da Silva R.H."/>
            <person name="de Melo A.L.T.M."/>
            <person name="Pandolfi V."/>
            <person name="Bustamante F.O."/>
            <person name="Brasileiro-Vidal A.C."/>
            <person name="Benko-Iseppon A.M."/>
        </authorList>
    </citation>
    <scope>NUCLEOTIDE SEQUENCE [LARGE SCALE GENOMIC DNA]</scope>
    <source>
        <tissue evidence="6">Leaves</tissue>
    </source>
</reference>
<evidence type="ECO:0000313" key="6">
    <source>
        <dbReference type="EMBL" id="MED6170382.1"/>
    </source>
</evidence>
<protein>
    <recommendedName>
        <fullName evidence="5">Ubiquitin-like protease family profile domain-containing protein</fullName>
    </recommendedName>
</protein>
<dbReference type="InterPro" id="IPR003653">
    <property type="entry name" value="Peptidase_C48_C"/>
</dbReference>
<comment type="similarity">
    <text evidence="1">Belongs to the peptidase C48 family.</text>
</comment>
<keyword evidence="2" id="KW-0645">Protease</keyword>
<dbReference type="Pfam" id="PF02902">
    <property type="entry name" value="Peptidase_C48"/>
    <property type="match status" value="1"/>
</dbReference>
<evidence type="ECO:0000313" key="7">
    <source>
        <dbReference type="Proteomes" id="UP001341840"/>
    </source>
</evidence>
<keyword evidence="7" id="KW-1185">Reference proteome</keyword>
<evidence type="ECO:0000256" key="3">
    <source>
        <dbReference type="ARBA" id="ARBA00022801"/>
    </source>
</evidence>
<dbReference type="Proteomes" id="UP001341840">
    <property type="component" value="Unassembled WGS sequence"/>
</dbReference>
<feature type="region of interest" description="Disordered" evidence="4">
    <location>
        <begin position="619"/>
        <end position="665"/>
    </location>
</feature>
<evidence type="ECO:0000256" key="1">
    <source>
        <dbReference type="ARBA" id="ARBA00005234"/>
    </source>
</evidence>
<dbReference type="Gene3D" id="3.40.395.10">
    <property type="entry name" value="Adenoviral Proteinase, Chain A"/>
    <property type="match status" value="1"/>
</dbReference>
<evidence type="ECO:0000259" key="5">
    <source>
        <dbReference type="Pfam" id="PF02902"/>
    </source>
</evidence>
<dbReference type="InterPro" id="IPR038765">
    <property type="entry name" value="Papain-like_cys_pep_sf"/>
</dbReference>
<evidence type="ECO:0000256" key="2">
    <source>
        <dbReference type="ARBA" id="ARBA00022670"/>
    </source>
</evidence>
<evidence type="ECO:0000256" key="4">
    <source>
        <dbReference type="SAM" id="MobiDB-lite"/>
    </source>
</evidence>
<organism evidence="6 7">
    <name type="scientific">Stylosanthes scabra</name>
    <dbReference type="NCBI Taxonomy" id="79078"/>
    <lineage>
        <taxon>Eukaryota</taxon>
        <taxon>Viridiplantae</taxon>
        <taxon>Streptophyta</taxon>
        <taxon>Embryophyta</taxon>
        <taxon>Tracheophyta</taxon>
        <taxon>Spermatophyta</taxon>
        <taxon>Magnoliopsida</taxon>
        <taxon>eudicotyledons</taxon>
        <taxon>Gunneridae</taxon>
        <taxon>Pentapetalae</taxon>
        <taxon>rosids</taxon>
        <taxon>fabids</taxon>
        <taxon>Fabales</taxon>
        <taxon>Fabaceae</taxon>
        <taxon>Papilionoideae</taxon>
        <taxon>50 kb inversion clade</taxon>
        <taxon>dalbergioids sensu lato</taxon>
        <taxon>Dalbergieae</taxon>
        <taxon>Pterocarpus clade</taxon>
        <taxon>Stylosanthes</taxon>
    </lineage>
</organism>
<feature type="domain" description="Ubiquitin-like protease family profile" evidence="5">
    <location>
        <begin position="497"/>
        <end position="536"/>
    </location>
</feature>
<proteinExistence type="inferred from homology"/>
<feature type="region of interest" description="Disordered" evidence="4">
    <location>
        <begin position="168"/>
        <end position="199"/>
    </location>
</feature>
<keyword evidence="3" id="KW-0378">Hydrolase</keyword>
<sequence>MKLRDGCPVIDGRGFYSPLGEKVFSFSVALQCDELGLNPKAVGCVCPDESRAREDAAYNLLDLVLKATSTQLWISTIGGCARPNDKLQTWRMDKSFNLVTGFVSSKQSVDSCYIVFSLVDVVADAMANGIGADSVSVSGWAVIKMLVRNTSKVRWHLGWPTSLWQAMMPRKGRDNAKQKGRRKERAKAKGTTKNAVPSDSSRYGSLHHFLPFVDVVLSRWGPRKLSDVPRICRELPTIAEEEVTVVDQQLLDSLADLKQEIRRKEHSLLTTVNASTSETGSLKKLVTQQGEAIQVLTAKVEALEGKQSSTRKETSATVVVDLKDGGGEIAVSSEGVNKLKSRSTFRILADLAGVVCQDVSGVSEASDVSREEAGICSLLGRGHEYPLQHEAEFLDIVFRPPAGMRFIGTELAIAAYIFARRRDENEVLYEDPHCDGSRRRMWSLIPGSELEDDVLNMVVGMCTRGNTENRRWWLPTTFSYNQPTMDYVRERYMGVADKLDRIYVPMHVSNHWYLMIIDLWDKKLVYLDSLISEDAGVTDLRISLMRDVACFLDALMKDSLFWTSSNPSYPCIKDFEPVIPHTGQQVGLRCLGMPMDDECTPVARLHVRGCEHGHKDVTCFGSGDQPTKSPFSSYFRPGCEPLGRRNAPKPQGSDASQGKREEPSE</sequence>
<accession>A0ABU6VBN7</accession>
<dbReference type="EMBL" id="JASCZI010151161">
    <property type="protein sequence ID" value="MED6170382.1"/>
    <property type="molecule type" value="Genomic_DNA"/>
</dbReference>
<gene>
    <name evidence="6" type="ORF">PIB30_030355</name>
</gene>
<comment type="caution">
    <text evidence="6">The sequence shown here is derived from an EMBL/GenBank/DDBJ whole genome shotgun (WGS) entry which is preliminary data.</text>
</comment>
<feature type="compositionally biased region" description="Basic residues" evidence="4">
    <location>
        <begin position="178"/>
        <end position="190"/>
    </location>
</feature>
<name>A0ABU6VBN7_9FABA</name>